<proteinExistence type="predicted"/>
<comment type="pathway">
    <text evidence="3">Protein modification; protein ubiquitination.</text>
</comment>
<evidence type="ECO:0000256" key="4">
    <source>
        <dbReference type="ARBA" id="ARBA00012483"/>
    </source>
</evidence>
<comment type="catalytic activity">
    <reaction evidence="1">
        <text>S-ubiquitinyl-[E2 ubiquitin-conjugating enzyme]-L-cysteine + [acceptor protein]-L-lysine = [E2 ubiquitin-conjugating enzyme]-L-cysteine + N(6)-ubiquitinyl-[acceptor protein]-L-lysine.</text>
        <dbReference type="EC" id="2.3.2.27"/>
    </reaction>
</comment>
<dbReference type="InterPro" id="IPR021319">
    <property type="entry name" value="DUF2921"/>
</dbReference>
<dbReference type="Proteomes" id="UP001291623">
    <property type="component" value="Unassembled WGS sequence"/>
</dbReference>
<dbReference type="EMBL" id="JAVYJV010000014">
    <property type="protein sequence ID" value="KAK4354446.1"/>
    <property type="molecule type" value="Genomic_DNA"/>
</dbReference>
<feature type="domain" description="DUF2921" evidence="13">
    <location>
        <begin position="177"/>
        <end position="266"/>
    </location>
</feature>
<keyword evidence="7" id="KW-0833">Ubl conjugation pathway</keyword>
<keyword evidence="6 11" id="KW-0812">Transmembrane</keyword>
<evidence type="ECO:0000313" key="14">
    <source>
        <dbReference type="EMBL" id="KAK4354446.1"/>
    </source>
</evidence>
<dbReference type="InterPro" id="IPR057425">
    <property type="entry name" value="DUF2921_N"/>
</dbReference>
<evidence type="ECO:0000313" key="15">
    <source>
        <dbReference type="Proteomes" id="UP001291623"/>
    </source>
</evidence>
<evidence type="ECO:0000256" key="3">
    <source>
        <dbReference type="ARBA" id="ARBA00004906"/>
    </source>
</evidence>
<keyword evidence="5" id="KW-0808">Transferase</keyword>
<evidence type="ECO:0000259" key="13">
    <source>
        <dbReference type="Pfam" id="PF25333"/>
    </source>
</evidence>
<evidence type="ECO:0000256" key="2">
    <source>
        <dbReference type="ARBA" id="ARBA00004127"/>
    </source>
</evidence>
<feature type="compositionally biased region" description="Basic and acidic residues" evidence="10">
    <location>
        <begin position="1"/>
        <end position="19"/>
    </location>
</feature>
<organism evidence="14 15">
    <name type="scientific">Anisodus tanguticus</name>
    <dbReference type="NCBI Taxonomy" id="243964"/>
    <lineage>
        <taxon>Eukaryota</taxon>
        <taxon>Viridiplantae</taxon>
        <taxon>Streptophyta</taxon>
        <taxon>Embryophyta</taxon>
        <taxon>Tracheophyta</taxon>
        <taxon>Spermatophyta</taxon>
        <taxon>Magnoliopsida</taxon>
        <taxon>eudicotyledons</taxon>
        <taxon>Gunneridae</taxon>
        <taxon>Pentapetalae</taxon>
        <taxon>asterids</taxon>
        <taxon>lamiids</taxon>
        <taxon>Solanales</taxon>
        <taxon>Solanaceae</taxon>
        <taxon>Solanoideae</taxon>
        <taxon>Hyoscyameae</taxon>
        <taxon>Anisodus</taxon>
    </lineage>
</organism>
<feature type="transmembrane region" description="Helical" evidence="11">
    <location>
        <begin position="290"/>
        <end position="311"/>
    </location>
</feature>
<dbReference type="EC" id="2.3.2.27" evidence="4"/>
<sequence>MSEDAQRTRNYEESGDAKGKKAGSTRAWIQERKVMKEQAKTRQQCDNASSSTGPFVCDWETEDKTTMYKKFNLLITDLHCLPETNFPKTARIFAICRALFPSEDRLYSGTRTGLSRMTISTEETWSSSTGAFSITQRNILTGTISSIKETYVPLRFKKELRPLDIWKMYHKYSKSYLSYRTTNSYREYFSHVAKIFLEGVYNASKGVMHIGGCSEIRSQNESNLDCVIEVKVQYSSKTTRWLINPTARLSIASLQNLEDPFYFSPINLKTFLIPYRDKSKEIKFRLNFEATFRIFVLLISAACLLSQLYYVERNMDATPLISVVMLSIQLLGYGIPLVMDTPILFAWKEYLCPQNRSLHTATNIRFKFVLKLLLFIIFVLTLRLFQKVWDSRRISHRPNDKKVLMFASTIHVFKTKPLSKVYYVGLTVLRFSLCGYDYLRNPVFSVYFHTDDSALFPLCGREAYGSVYMISVKAVVIGLKWKDHVMVL</sequence>
<protein>
    <recommendedName>
        <fullName evidence="4">RING-type E3 ubiquitin transferase</fullName>
        <ecNumber evidence="4">2.3.2.27</ecNumber>
    </recommendedName>
</protein>
<evidence type="ECO:0000256" key="8">
    <source>
        <dbReference type="ARBA" id="ARBA00022989"/>
    </source>
</evidence>
<accession>A0AAE1V8H6</accession>
<evidence type="ECO:0000256" key="1">
    <source>
        <dbReference type="ARBA" id="ARBA00000900"/>
    </source>
</evidence>
<feature type="transmembrane region" description="Helical" evidence="11">
    <location>
        <begin position="368"/>
        <end position="385"/>
    </location>
</feature>
<evidence type="ECO:0000256" key="5">
    <source>
        <dbReference type="ARBA" id="ARBA00022679"/>
    </source>
</evidence>
<evidence type="ECO:0000259" key="12">
    <source>
        <dbReference type="Pfam" id="PF11145"/>
    </source>
</evidence>
<dbReference type="Pfam" id="PF11145">
    <property type="entry name" value="DUF2921"/>
    <property type="match status" value="1"/>
</dbReference>
<dbReference type="GO" id="GO:0061630">
    <property type="term" value="F:ubiquitin protein ligase activity"/>
    <property type="evidence" value="ECO:0007669"/>
    <property type="project" value="UniProtKB-EC"/>
</dbReference>
<reference evidence="14" key="1">
    <citation type="submission" date="2023-12" db="EMBL/GenBank/DDBJ databases">
        <title>Genome assembly of Anisodus tanguticus.</title>
        <authorList>
            <person name="Wang Y.-J."/>
        </authorList>
    </citation>
    <scope>NUCLEOTIDE SEQUENCE</scope>
    <source>
        <strain evidence="14">KB-2021</strain>
        <tissue evidence="14">Leaf</tissue>
    </source>
</reference>
<dbReference type="GO" id="GO:0012505">
    <property type="term" value="C:endomembrane system"/>
    <property type="evidence" value="ECO:0007669"/>
    <property type="project" value="UniProtKB-SubCell"/>
</dbReference>
<evidence type="ECO:0000256" key="9">
    <source>
        <dbReference type="ARBA" id="ARBA00023136"/>
    </source>
</evidence>
<evidence type="ECO:0000256" key="11">
    <source>
        <dbReference type="SAM" id="Phobius"/>
    </source>
</evidence>
<gene>
    <name evidence="14" type="ORF">RND71_026640</name>
</gene>
<dbReference type="PANTHER" id="PTHR33389:SF26">
    <property type="match status" value="1"/>
</dbReference>
<keyword evidence="9 11" id="KW-0472">Membrane</keyword>
<name>A0AAE1V8H6_9SOLA</name>
<feature type="domain" description="SWEET-like" evidence="12">
    <location>
        <begin position="280"/>
        <end position="413"/>
    </location>
</feature>
<comment type="subcellular location">
    <subcellularLocation>
        <location evidence="2">Endomembrane system</location>
        <topology evidence="2">Multi-pass membrane protein</topology>
    </subcellularLocation>
</comment>
<keyword evidence="8 11" id="KW-1133">Transmembrane helix</keyword>
<comment type="caution">
    <text evidence="14">The sequence shown here is derived from an EMBL/GenBank/DDBJ whole genome shotgun (WGS) entry which is preliminary data.</text>
</comment>
<keyword evidence="15" id="KW-1185">Reference proteome</keyword>
<evidence type="ECO:0000256" key="7">
    <source>
        <dbReference type="ARBA" id="ARBA00022786"/>
    </source>
</evidence>
<dbReference type="Pfam" id="PF25333">
    <property type="entry name" value="DUF2921_N"/>
    <property type="match status" value="1"/>
</dbReference>
<dbReference type="AlphaFoldDB" id="A0AAE1V8H6"/>
<feature type="transmembrane region" description="Helical" evidence="11">
    <location>
        <begin position="323"/>
        <end position="347"/>
    </location>
</feature>
<feature type="region of interest" description="Disordered" evidence="10">
    <location>
        <begin position="1"/>
        <end position="29"/>
    </location>
</feature>
<evidence type="ECO:0000256" key="10">
    <source>
        <dbReference type="SAM" id="MobiDB-lite"/>
    </source>
</evidence>
<dbReference type="PANTHER" id="PTHR33389">
    <property type="entry name" value="FAMILY PROTEIN, PUTATIVE (DUF2921)-RELATED"/>
    <property type="match status" value="1"/>
</dbReference>
<evidence type="ECO:0000256" key="6">
    <source>
        <dbReference type="ARBA" id="ARBA00022692"/>
    </source>
</evidence>